<dbReference type="AlphaFoldDB" id="A0A9P8PCW8"/>
<dbReference type="RefSeq" id="XP_046063638.1">
    <property type="nucleotide sequence ID" value="XM_046202263.1"/>
</dbReference>
<proteinExistence type="predicted"/>
<evidence type="ECO:0000313" key="2">
    <source>
        <dbReference type="Proteomes" id="UP000769157"/>
    </source>
</evidence>
<comment type="caution">
    <text evidence="1">The sequence shown here is derived from an EMBL/GenBank/DDBJ whole genome shotgun (WGS) entry which is preliminary data.</text>
</comment>
<accession>A0A9P8PCW8</accession>
<dbReference type="Proteomes" id="UP000769157">
    <property type="component" value="Unassembled WGS sequence"/>
</dbReference>
<dbReference type="GeneID" id="70233464"/>
<keyword evidence="2" id="KW-1185">Reference proteome</keyword>
<dbReference type="OrthoDB" id="10637303at2759"/>
<sequence length="490" mass="53869">MVFSIRPFTTRAARSSSSFTRTALMIGVEIVLEALMISLIRGTPRVTFIDATPAKWNVLSVIWVPGSPIECAPIAPTAVPGSTLALRLVQHRSDSTLFSQLGKSVALGLDVASHRVVEVPLRVVSVHVLEPVKVGLAHTPAQVVHTNQLRLQRTQHRVCDRHDLIRIQSAFAVVQTDIERMVPCSVEVDRSGITLHVQRVQTVSTVVELHNAVAGVPHGLVCFFPSPRVDLSMTPDRIWEFLMITNPSFGAISLGMPGSGGMNVLFLASRLMITLELLFGRISKLNSCFPVHIYDGLKIAGGGISIWVAPSDIIASICANVARSQQVVLHTHQVHGLCTGLLCLWNVQVHLVSIEIGVVRSTNTLVQTERSPWPDLGEMAHDRQTVQRRLSVEQNDVSVLDVSLHNVSNRQLFGQLVTVTITQVSLNVLVFLHQIVGTRMNIRSVDHQFLQLGLVVPRHLLRIRQHFGDSVWNSHLVDPQVGIGRDHSSS</sequence>
<gene>
    <name evidence="1" type="ORF">OGAPHI_001496</name>
</gene>
<reference evidence="1" key="2">
    <citation type="submission" date="2021-01" db="EMBL/GenBank/DDBJ databases">
        <authorList>
            <person name="Schikora-Tamarit M.A."/>
        </authorList>
    </citation>
    <scope>NUCLEOTIDE SEQUENCE</scope>
    <source>
        <strain evidence="1">CBS6075</strain>
    </source>
</reference>
<dbReference type="EMBL" id="JAEUBE010000137">
    <property type="protein sequence ID" value="KAH3669375.1"/>
    <property type="molecule type" value="Genomic_DNA"/>
</dbReference>
<evidence type="ECO:0000313" key="1">
    <source>
        <dbReference type="EMBL" id="KAH3669375.1"/>
    </source>
</evidence>
<organism evidence="1 2">
    <name type="scientific">Ogataea philodendri</name>
    <dbReference type="NCBI Taxonomy" id="1378263"/>
    <lineage>
        <taxon>Eukaryota</taxon>
        <taxon>Fungi</taxon>
        <taxon>Dikarya</taxon>
        <taxon>Ascomycota</taxon>
        <taxon>Saccharomycotina</taxon>
        <taxon>Pichiomycetes</taxon>
        <taxon>Pichiales</taxon>
        <taxon>Pichiaceae</taxon>
        <taxon>Ogataea</taxon>
    </lineage>
</organism>
<protein>
    <submittedName>
        <fullName evidence="1">Uncharacterized protein</fullName>
    </submittedName>
</protein>
<reference evidence="1" key="1">
    <citation type="journal article" date="2021" name="Open Biol.">
        <title>Shared evolutionary footprints suggest mitochondrial oxidative damage underlies multiple complex I losses in fungi.</title>
        <authorList>
            <person name="Schikora-Tamarit M.A."/>
            <person name="Marcet-Houben M."/>
            <person name="Nosek J."/>
            <person name="Gabaldon T."/>
        </authorList>
    </citation>
    <scope>NUCLEOTIDE SEQUENCE</scope>
    <source>
        <strain evidence="1">CBS6075</strain>
    </source>
</reference>
<name>A0A9P8PCW8_9ASCO</name>